<dbReference type="AlphaFoldDB" id="A0A0D2PAD8"/>
<evidence type="ECO:0000313" key="2">
    <source>
        <dbReference type="EMBL" id="KJA17285.1"/>
    </source>
</evidence>
<evidence type="ECO:0000256" key="1">
    <source>
        <dbReference type="SAM" id="MobiDB-lite"/>
    </source>
</evidence>
<organism evidence="2 3">
    <name type="scientific">Hypholoma sublateritium (strain FD-334 SS-4)</name>
    <dbReference type="NCBI Taxonomy" id="945553"/>
    <lineage>
        <taxon>Eukaryota</taxon>
        <taxon>Fungi</taxon>
        <taxon>Dikarya</taxon>
        <taxon>Basidiomycota</taxon>
        <taxon>Agaricomycotina</taxon>
        <taxon>Agaricomycetes</taxon>
        <taxon>Agaricomycetidae</taxon>
        <taxon>Agaricales</taxon>
        <taxon>Agaricineae</taxon>
        <taxon>Strophariaceae</taxon>
        <taxon>Hypholoma</taxon>
    </lineage>
</organism>
<evidence type="ECO:0000313" key="3">
    <source>
        <dbReference type="Proteomes" id="UP000054270"/>
    </source>
</evidence>
<proteinExistence type="predicted"/>
<gene>
    <name evidence="2" type="ORF">HYPSUDRAFT_79765</name>
</gene>
<reference evidence="3" key="1">
    <citation type="submission" date="2014-04" db="EMBL/GenBank/DDBJ databases">
        <title>Evolutionary Origins and Diversification of the Mycorrhizal Mutualists.</title>
        <authorList>
            <consortium name="DOE Joint Genome Institute"/>
            <consortium name="Mycorrhizal Genomics Consortium"/>
            <person name="Kohler A."/>
            <person name="Kuo A."/>
            <person name="Nagy L.G."/>
            <person name="Floudas D."/>
            <person name="Copeland A."/>
            <person name="Barry K.W."/>
            <person name="Cichocki N."/>
            <person name="Veneault-Fourrey C."/>
            <person name="LaButti K."/>
            <person name="Lindquist E.A."/>
            <person name="Lipzen A."/>
            <person name="Lundell T."/>
            <person name="Morin E."/>
            <person name="Murat C."/>
            <person name="Riley R."/>
            <person name="Ohm R."/>
            <person name="Sun H."/>
            <person name="Tunlid A."/>
            <person name="Henrissat B."/>
            <person name="Grigoriev I.V."/>
            <person name="Hibbett D.S."/>
            <person name="Martin F."/>
        </authorList>
    </citation>
    <scope>NUCLEOTIDE SEQUENCE [LARGE SCALE GENOMIC DNA]</scope>
    <source>
        <strain evidence="3">FD-334 SS-4</strain>
    </source>
</reference>
<sequence>MMLVERMRAQSKVAKEKRCARKWVGGTHARTRTPSTRGQRRTLMDWNTRTRGMAHFKKGCVLALATARRDYKWSPYRGARRSLIYVSPHPMRTGRKAPYGGRACFPLGSVRCTQAGDVDDARAVALHASWSSGEGLEEDGSECKICTKVGKGAGYQNEARTWYKRFPGRGRALAAYSPPHRGDRSRSTNNATAGRTRACKGSAPRRWALRSCNGKDLTLPGQRREAAVDLRSERSARCEVCVAREGKGIGRHMVVVSAQAEHDLKSTLALRRSVIAGGTADADARETSMRAACEGGLDRAAAGWRADGWCPLRSAASDKFKGDEKEEEDHSHVIERIIMVVFELDSAGYKADCEQMQPESAWNEKALRHFANSNAAERALFNMDAP</sequence>
<protein>
    <submittedName>
        <fullName evidence="2">Uncharacterized protein</fullName>
    </submittedName>
</protein>
<name>A0A0D2PAD8_HYPSF</name>
<keyword evidence="3" id="KW-1185">Reference proteome</keyword>
<dbReference type="Proteomes" id="UP000054270">
    <property type="component" value="Unassembled WGS sequence"/>
</dbReference>
<feature type="region of interest" description="Disordered" evidence="1">
    <location>
        <begin position="174"/>
        <end position="197"/>
    </location>
</feature>
<accession>A0A0D2PAD8</accession>
<dbReference type="EMBL" id="KN817606">
    <property type="protein sequence ID" value="KJA17285.1"/>
    <property type="molecule type" value="Genomic_DNA"/>
</dbReference>